<dbReference type="WBParaSite" id="ES5_v2.g22458.t1">
    <property type="protein sequence ID" value="ES5_v2.g22458.t1"/>
    <property type="gene ID" value="ES5_v2.g22458"/>
</dbReference>
<accession>A0AC34FYL6</accession>
<dbReference type="Proteomes" id="UP000887579">
    <property type="component" value="Unplaced"/>
</dbReference>
<sequence>MNLDEFDEKKFEFQSNKDSNIKNSTLSLHIEAYENAVESRIADNSMENESKKNKFIKTWKNIKSAMVGSAAPTTEELFEIPRQQPPKTMTPEVMQFKASQKLLNQSQIHFLEKQQKLDRLIEIVDVLSQLFVNKEIDEEEFKRRLNARHVELGYSENGTFKAWHLHVGHVKKRFIANNGVFENDVDKRIAIIHRRFKPTFCHPLPANVHAQEGLKRFIANNGVFENDVDERIAKIHRRFEPTFCHPLSANVHAQEGPETLNIRRLSARLPSKNTRKSENGALLSNREPMISSHHMNQKSRTSHQSVGELDFDNDFAASNGDQINRQQSLRFEPYDQHLTANRRHS</sequence>
<organism evidence="1 2">
    <name type="scientific">Panagrolaimus sp. ES5</name>
    <dbReference type="NCBI Taxonomy" id="591445"/>
    <lineage>
        <taxon>Eukaryota</taxon>
        <taxon>Metazoa</taxon>
        <taxon>Ecdysozoa</taxon>
        <taxon>Nematoda</taxon>
        <taxon>Chromadorea</taxon>
        <taxon>Rhabditida</taxon>
        <taxon>Tylenchina</taxon>
        <taxon>Panagrolaimomorpha</taxon>
        <taxon>Panagrolaimoidea</taxon>
        <taxon>Panagrolaimidae</taxon>
        <taxon>Panagrolaimus</taxon>
    </lineage>
</organism>
<evidence type="ECO:0000313" key="1">
    <source>
        <dbReference type="Proteomes" id="UP000887579"/>
    </source>
</evidence>
<evidence type="ECO:0000313" key="2">
    <source>
        <dbReference type="WBParaSite" id="ES5_v2.g22458.t1"/>
    </source>
</evidence>
<proteinExistence type="predicted"/>
<name>A0AC34FYL6_9BILA</name>
<protein>
    <submittedName>
        <fullName evidence="2">Uncharacterized protein</fullName>
    </submittedName>
</protein>
<reference evidence="2" key="1">
    <citation type="submission" date="2022-11" db="UniProtKB">
        <authorList>
            <consortium name="WormBaseParasite"/>
        </authorList>
    </citation>
    <scope>IDENTIFICATION</scope>
</reference>